<dbReference type="PANTHER" id="PTHR24120:SF4">
    <property type="entry name" value="GH07239P"/>
    <property type="match status" value="1"/>
</dbReference>
<dbReference type="SUPFAM" id="SSF48403">
    <property type="entry name" value="Ankyrin repeat"/>
    <property type="match status" value="3"/>
</dbReference>
<dbReference type="SMART" id="SM00248">
    <property type="entry name" value="ANK"/>
    <property type="match status" value="17"/>
</dbReference>
<keyword evidence="1" id="KW-0418">Kinase</keyword>
<dbReference type="RefSeq" id="XP_001708845.1">
    <property type="nucleotide sequence ID" value="XM_001708793.1"/>
</dbReference>
<dbReference type="Pfam" id="PF12796">
    <property type="entry name" value="Ank_2"/>
    <property type="match status" value="4"/>
</dbReference>
<dbReference type="HOGENOM" id="CLU_270071_0_0_1"/>
<dbReference type="GO" id="GO:0016301">
    <property type="term" value="F:kinase activity"/>
    <property type="evidence" value="ECO:0007669"/>
    <property type="project" value="UniProtKB-KW"/>
</dbReference>
<dbReference type="STRING" id="184922.A8B7N4"/>
<keyword evidence="1" id="KW-0808">Transferase</keyword>
<dbReference type="KEGG" id="gla:GL50803_00111967"/>
<evidence type="ECO:0000313" key="1">
    <source>
        <dbReference type="EMBL" id="KAE8305423.1"/>
    </source>
</evidence>
<reference evidence="1 2" key="1">
    <citation type="journal article" date="2007" name="Science">
        <title>Genomic minimalism in the early diverging intestinal parasite Giardia lamblia.</title>
        <authorList>
            <person name="Morrison H.G."/>
            <person name="McArthur A.G."/>
            <person name="Gillin F.D."/>
            <person name="Aley S.B."/>
            <person name="Adam R.D."/>
            <person name="Olsen G.J."/>
            <person name="Best A.A."/>
            <person name="Cande W.Z."/>
            <person name="Chen F."/>
            <person name="Cipriano M.J."/>
            <person name="Davids B.J."/>
            <person name="Dawson S.C."/>
            <person name="Elmendorf H.G."/>
            <person name="Hehl A.B."/>
            <person name="Holder M.E."/>
            <person name="Huse S.M."/>
            <person name="Kim U.U."/>
            <person name="Lasek-Nesselquist E."/>
            <person name="Manning G."/>
            <person name="Nigam A."/>
            <person name="Nixon J.E."/>
            <person name="Palm D."/>
            <person name="Passamaneck N.E."/>
            <person name="Prabhu A."/>
            <person name="Reich C.I."/>
            <person name="Reiner D.S."/>
            <person name="Samuelson J."/>
            <person name="Svard S.G."/>
            <person name="Sogin M.L."/>
        </authorList>
    </citation>
    <scope>NUCLEOTIDE SEQUENCE [LARGE SCALE GENOMIC DNA]</scope>
    <source>
        <strain evidence="1 2">WB C6</strain>
    </source>
</reference>
<organism evidence="1 2">
    <name type="scientific">Giardia intestinalis (strain ATCC 50803 / WB clone C6)</name>
    <name type="common">Giardia lamblia</name>
    <dbReference type="NCBI Taxonomy" id="184922"/>
    <lineage>
        <taxon>Eukaryota</taxon>
        <taxon>Metamonada</taxon>
        <taxon>Diplomonadida</taxon>
        <taxon>Hexamitidae</taxon>
        <taxon>Giardiinae</taxon>
        <taxon>Giardia</taxon>
    </lineage>
</organism>
<dbReference type="PROSITE" id="PS50088">
    <property type="entry name" value="ANK_REPEAT"/>
    <property type="match status" value="2"/>
</dbReference>
<dbReference type="AlphaFoldDB" id="A8B7N4"/>
<dbReference type="Proteomes" id="UP000001548">
    <property type="component" value="Unassembled WGS sequence"/>
</dbReference>
<dbReference type="InterPro" id="IPR011009">
    <property type="entry name" value="Kinase-like_dom_sf"/>
</dbReference>
<dbReference type="SUPFAM" id="SSF56112">
    <property type="entry name" value="Protein kinase-like (PK-like)"/>
    <property type="match status" value="1"/>
</dbReference>
<dbReference type="Gene3D" id="3.30.200.20">
    <property type="entry name" value="Phosphorylase Kinase, domain 1"/>
    <property type="match status" value="1"/>
</dbReference>
<name>A8B7N4_GIAIC</name>
<accession>A8B7N4</accession>
<dbReference type="Gene3D" id="1.10.510.10">
    <property type="entry name" value="Transferase(Phosphotransferase) domain 1"/>
    <property type="match status" value="1"/>
</dbReference>
<evidence type="ECO:0000313" key="2">
    <source>
        <dbReference type="Proteomes" id="UP000001548"/>
    </source>
</evidence>
<proteinExistence type="predicted"/>
<dbReference type="VEuPathDB" id="GiardiaDB:GL50803_111967"/>
<protein>
    <submittedName>
        <fullName evidence="1">Kinase, NEK</fullName>
    </submittedName>
</protein>
<gene>
    <name evidence="1" type="ORF">GL50803_00111967</name>
</gene>
<dbReference type="PROSITE" id="PS50297">
    <property type="entry name" value="ANK_REP_REGION"/>
    <property type="match status" value="2"/>
</dbReference>
<dbReference type="Pfam" id="PF00023">
    <property type="entry name" value="Ank"/>
    <property type="match status" value="1"/>
</dbReference>
<dbReference type="InterPro" id="IPR036770">
    <property type="entry name" value="Ankyrin_rpt-contain_sf"/>
</dbReference>
<dbReference type="Gene3D" id="1.25.40.20">
    <property type="entry name" value="Ankyrin repeat-containing domain"/>
    <property type="match status" value="5"/>
</dbReference>
<dbReference type="GeneID" id="5701762"/>
<dbReference type="OMA" id="EIVMHIG"/>
<dbReference type="EMBL" id="AACB03000001">
    <property type="protein sequence ID" value="KAE8305423.1"/>
    <property type="molecule type" value="Genomic_DNA"/>
</dbReference>
<dbReference type="PANTHER" id="PTHR24120">
    <property type="entry name" value="GH07239P"/>
    <property type="match status" value="1"/>
</dbReference>
<dbReference type="InterPro" id="IPR002110">
    <property type="entry name" value="Ankyrin_rpt"/>
</dbReference>
<comment type="caution">
    <text evidence="1">The sequence shown here is derived from an EMBL/GenBank/DDBJ whole genome shotgun (WGS) entry which is preliminary data.</text>
</comment>
<keyword evidence="2" id="KW-1185">Reference proteome</keyword>
<sequence>MSALHKDTRRIGPKRTLSRDSITGEAVLLVELPILEHDTSDSSDLLRHIQFLRYSRSRYILDVKAITYQSDSILIVMECPRGGSLRAHFDESIAILREYEEHELWRLLTQLSEIVMHIGFLYTSNAMHIDPIITPDTLFYDSYGNLQLDLVYSLEYLIRITGRFEPSPQDQNVQRYRDKVATVNCDVSETCIAYSVGAILYEAILLGLASSVPASTWPCYVQFQANSRFVNSISHSSAHAKVLLEYEQWRKFFSLYGLCKESYRICLTRTPYFMKVLECLKGLSNTFTLLGTCVDRVGIFKPVLQDIIPRDLGLLLSPHYPPVLPIDWLEDRGTSLCIELLIDELVEQLSSMLLTPWIERERPIIYTELRAKYSQSLLALLEGMLSNTPEKRTTVATAVTHPLVQTSYHVDTPLMLAAKHGNVGALTSHLREYVRRNDGTNNTALIHAVLSRQYEAALLLAPHEAGAVNADGKNASYYLLDACTSADSALSETEQEILRRLTPILATHESQWIFAEKKTLLMLAASANNMTFVEHFAASESAMTDSSSMCSAEYALQSRAKDAFIRLVKKEHNLLISAGYTPLMLAAASNDVLQLKSELEASSASIGKYSPQGYTALMIAVIMQASQAVEILIAHEARIQSTPSRQTALMLAVTSSLEDIALLLTEREGGLKTFTGKTALMYAAERNMIRLVDTLVDVEAGLKDLQLNTALMLAAISNSSEAAALLLPKEACLLNREGLTALMLAAQRNNIEALRVILPYESSIKSPAGGATALIHSVYCGNAEAVKVLARAEPGFRNQSNETGLEIARRQRRRDLVSILEEHETFNRHEDGLTPLMVDAIRNDVSSVKRHIKAYEESLKAAPATGVSSQIGLRDNYGKTALIHAVENSSMEVVALLVDYELGFRDHSGYCAIYYSLFAEQQLDDELFCRLFDVEKGILEDAGFTPLMMSVLMRNTTVALLQIEHYATISTKDGYTALMLAAILGNVDMVELLCPLESGCQTNTGYTALMFAVERNDLETVLILVESGKELGLQEKTGWTALMMAAKNGYLKLAALLAPHEHGYHDAMGCTALLRAVQGNHFSVVQVLADYEEGLTTTDCYPRGCGWTPLFEAVYNGYPNCVAFLIEREVEVLNHSAHDLLMCAQNQRSNVPLERRLLCKSIIHEFINQRSTRI</sequence>